<comment type="caution">
    <text evidence="1">The sequence shown here is derived from an EMBL/GenBank/DDBJ whole genome shotgun (WGS) entry which is preliminary data.</text>
</comment>
<accession>C8PJR9</accession>
<dbReference type="EMBL" id="ACYG01000027">
    <property type="protein sequence ID" value="EEV17174.1"/>
    <property type="molecule type" value="Genomic_DNA"/>
</dbReference>
<evidence type="ECO:0000313" key="2">
    <source>
        <dbReference type="Proteomes" id="UP000005709"/>
    </source>
</evidence>
<sequence length="57" mass="6639">MHAIRKRHKNKQAAKFAVRFFLYLNDDTHKMAATMRTTVAKICIARRLSCRAEITFG</sequence>
<reference evidence="1 2" key="1">
    <citation type="submission" date="2009-07" db="EMBL/GenBank/DDBJ databases">
        <authorList>
            <person name="Madupu R."/>
            <person name="Sebastian Y."/>
            <person name="Durkin A.S."/>
            <person name="Torralba M."/>
            <person name="Methe B."/>
            <person name="Sutton G.G."/>
            <person name="Strausberg R.L."/>
            <person name="Nelson K.E."/>
        </authorList>
    </citation>
    <scope>NUCLEOTIDE SEQUENCE [LARGE SCALE GENOMIC DNA]</scope>
    <source>
        <strain evidence="1 2">RM3268</strain>
    </source>
</reference>
<dbReference type="Proteomes" id="UP000005709">
    <property type="component" value="Unassembled WGS sequence"/>
</dbReference>
<dbReference type="AlphaFoldDB" id="C8PJR9"/>
<proteinExistence type="predicted"/>
<name>C8PJR9_9BACT</name>
<protein>
    <submittedName>
        <fullName evidence="1">Uncharacterized protein</fullName>
    </submittedName>
</protein>
<organism evidence="1 2">
    <name type="scientific">Campylobacter gracilis RM3268</name>
    <dbReference type="NCBI Taxonomy" id="553220"/>
    <lineage>
        <taxon>Bacteria</taxon>
        <taxon>Pseudomonadati</taxon>
        <taxon>Campylobacterota</taxon>
        <taxon>Epsilonproteobacteria</taxon>
        <taxon>Campylobacterales</taxon>
        <taxon>Campylobacteraceae</taxon>
        <taxon>Campylobacter</taxon>
    </lineage>
</organism>
<gene>
    <name evidence="1" type="ORF">CAMGR0001_1469</name>
</gene>
<evidence type="ECO:0000313" key="1">
    <source>
        <dbReference type="EMBL" id="EEV17174.1"/>
    </source>
</evidence>
<keyword evidence="2" id="KW-1185">Reference proteome</keyword>